<name>A0ACC1YKK1_MELAZ</name>
<evidence type="ECO:0000313" key="2">
    <source>
        <dbReference type="Proteomes" id="UP001164539"/>
    </source>
</evidence>
<accession>A0ACC1YKK1</accession>
<organism evidence="1 2">
    <name type="scientific">Melia azedarach</name>
    <name type="common">Chinaberry tree</name>
    <dbReference type="NCBI Taxonomy" id="155640"/>
    <lineage>
        <taxon>Eukaryota</taxon>
        <taxon>Viridiplantae</taxon>
        <taxon>Streptophyta</taxon>
        <taxon>Embryophyta</taxon>
        <taxon>Tracheophyta</taxon>
        <taxon>Spermatophyta</taxon>
        <taxon>Magnoliopsida</taxon>
        <taxon>eudicotyledons</taxon>
        <taxon>Gunneridae</taxon>
        <taxon>Pentapetalae</taxon>
        <taxon>rosids</taxon>
        <taxon>malvids</taxon>
        <taxon>Sapindales</taxon>
        <taxon>Meliaceae</taxon>
        <taxon>Melia</taxon>
    </lineage>
</organism>
<gene>
    <name evidence="1" type="ORF">OWV82_003085</name>
</gene>
<reference evidence="1 2" key="1">
    <citation type="journal article" date="2023" name="Science">
        <title>Complex scaffold remodeling in plant triterpene biosynthesis.</title>
        <authorList>
            <person name="De La Pena R."/>
            <person name="Hodgson H."/>
            <person name="Liu J.C."/>
            <person name="Stephenson M.J."/>
            <person name="Martin A.C."/>
            <person name="Owen C."/>
            <person name="Harkess A."/>
            <person name="Leebens-Mack J."/>
            <person name="Jimenez L.E."/>
            <person name="Osbourn A."/>
            <person name="Sattely E.S."/>
        </authorList>
    </citation>
    <scope>NUCLEOTIDE SEQUENCE [LARGE SCALE GENOMIC DNA]</scope>
    <source>
        <strain evidence="2">cv. JPN11</strain>
        <tissue evidence="1">Leaf</tissue>
    </source>
</reference>
<protein>
    <submittedName>
        <fullName evidence="1">2-oxoglutarate (2OG) and Fe(II)-dependent oxygenase superfamily protein</fullName>
    </submittedName>
</protein>
<evidence type="ECO:0000313" key="1">
    <source>
        <dbReference type="EMBL" id="KAJ4724053.1"/>
    </source>
</evidence>
<sequence>MTPAVASFADSSDLTDFVINKGNGVKGLSEIGLKSLPKRYIHPLEERIDEADILPQASIPVIDMSKWDDPEVAKSICDAAEKWGFFQVVNHCVPLEVLDRVKAATHRFFGLSAEEKNKYSKDLSPSNNVRFGTSFNTQAEKALEWKDFLSLFYVSEDEASALWPRACKDEVLKYMRSSEVLIKQLLTVLMKGVNVNEIDEAKEKLLMGSVRTNLNYYPICPNPELTVGVGRHSDVSTLTILLQDDIGGLYVRGNDGESWIHVPPVNGSLVINIGDALQILSNGKYRSVEHCVVANGSRNRISAPIFVNPRPHDIICPLPEVLANGEKPVYKQVLYSDYVKHFFRKAHDGKKTVDFAKLNNF</sequence>
<comment type="caution">
    <text evidence="1">The sequence shown here is derived from an EMBL/GenBank/DDBJ whole genome shotgun (WGS) entry which is preliminary data.</text>
</comment>
<dbReference type="EMBL" id="CM051395">
    <property type="protein sequence ID" value="KAJ4724053.1"/>
    <property type="molecule type" value="Genomic_DNA"/>
</dbReference>
<dbReference type="Proteomes" id="UP001164539">
    <property type="component" value="Chromosome 2"/>
</dbReference>
<proteinExistence type="predicted"/>
<keyword evidence="2" id="KW-1185">Reference proteome</keyword>